<dbReference type="AlphaFoldDB" id="A0A8H4LYG3"/>
<evidence type="ECO:0000256" key="1">
    <source>
        <dbReference type="ARBA" id="ARBA00004651"/>
    </source>
</evidence>
<dbReference type="Pfam" id="PF01544">
    <property type="entry name" value="CorA"/>
    <property type="match status" value="1"/>
</dbReference>
<keyword evidence="3 5" id="KW-1133">Transmembrane helix</keyword>
<evidence type="ECO:0000313" key="6">
    <source>
        <dbReference type="EMBL" id="KAF4507930.1"/>
    </source>
</evidence>
<gene>
    <name evidence="6" type="ORF">G6O67_004376</name>
</gene>
<proteinExistence type="predicted"/>
<comment type="subcellular location">
    <subcellularLocation>
        <location evidence="1">Cell membrane</location>
        <topology evidence="1">Multi-pass membrane protein</topology>
    </subcellularLocation>
</comment>
<keyword evidence="2 5" id="KW-0812">Transmembrane</keyword>
<dbReference type="GO" id="GO:0015095">
    <property type="term" value="F:magnesium ion transmembrane transporter activity"/>
    <property type="evidence" value="ECO:0007669"/>
    <property type="project" value="TreeGrafter"/>
</dbReference>
<protein>
    <recommendedName>
        <fullName evidence="8">Mg2+ transporter protein, CorA-like/Zinc transport protein ZntB</fullName>
    </recommendedName>
</protein>
<dbReference type="PANTHER" id="PTHR46494">
    <property type="entry name" value="CORA FAMILY METAL ION TRANSPORTER (EUROFUNG)"/>
    <property type="match status" value="1"/>
</dbReference>
<feature type="transmembrane region" description="Helical" evidence="5">
    <location>
        <begin position="322"/>
        <end position="343"/>
    </location>
</feature>
<reference evidence="6 7" key="1">
    <citation type="journal article" date="2020" name="Genome Biol. Evol.">
        <title>A new high-quality draft genome assembly of the Chinese cordyceps Ophiocordyceps sinensis.</title>
        <authorList>
            <person name="Shu R."/>
            <person name="Zhang J."/>
            <person name="Meng Q."/>
            <person name="Zhang H."/>
            <person name="Zhou G."/>
            <person name="Li M."/>
            <person name="Wu P."/>
            <person name="Zhao Y."/>
            <person name="Chen C."/>
            <person name="Qin Q."/>
        </authorList>
    </citation>
    <scope>NUCLEOTIDE SEQUENCE [LARGE SCALE GENOMIC DNA]</scope>
    <source>
        <strain evidence="6 7">IOZ07</strain>
    </source>
</reference>
<comment type="caution">
    <text evidence="6">The sequence shown here is derived from an EMBL/GenBank/DDBJ whole genome shotgun (WGS) entry which is preliminary data.</text>
</comment>
<dbReference type="InterPro" id="IPR045863">
    <property type="entry name" value="CorA_TM1_TM2"/>
</dbReference>
<dbReference type="SUPFAM" id="SSF144083">
    <property type="entry name" value="Magnesium transport protein CorA, transmembrane region"/>
    <property type="match status" value="1"/>
</dbReference>
<keyword evidence="4 5" id="KW-0472">Membrane</keyword>
<dbReference type="Gene3D" id="1.20.58.340">
    <property type="entry name" value="Magnesium transport protein CorA, transmembrane region"/>
    <property type="match status" value="1"/>
</dbReference>
<dbReference type="GO" id="GO:0050897">
    <property type="term" value="F:cobalt ion binding"/>
    <property type="evidence" value="ECO:0007669"/>
    <property type="project" value="TreeGrafter"/>
</dbReference>
<evidence type="ECO:0000313" key="7">
    <source>
        <dbReference type="Proteomes" id="UP000557566"/>
    </source>
</evidence>
<evidence type="ECO:0008006" key="8">
    <source>
        <dbReference type="Google" id="ProtNLM"/>
    </source>
</evidence>
<dbReference type="Proteomes" id="UP000557566">
    <property type="component" value="Unassembled WGS sequence"/>
</dbReference>
<accession>A0A8H4LYG3</accession>
<sequence>MGITRATVSSLIYDEDMWKTSEGDLLEDPVPPKACFIFLEDRDLYKQKYTEGDRRKILAPFNVPGYLANQVCTDINGYCGCRSSFDANDVLVDLSVWFRCLTKVVLRPEEHDAPDGKRYWWVLCVGTPPVLRQQLKTALDESPSLELRDPFAMMLPLFDQIIKLYDDSAWRVRDQVRAIEKNRASHAADFVAMHDISRHAGHLVEVHAATVETMESLLHRQRAIHDGLSSLDKTHKEQSQEYLEFQLQIIKSLQRRSLSIQERINSEITLAYNIMATQDNTVMKSIALLTVTFLPATFISALFSTTFFSFAEESWNVSKKFWIYWAVAIPSTLFVLVVWWLGLGGTCLRNRWLGPS</sequence>
<organism evidence="6 7">
    <name type="scientific">Ophiocordyceps sinensis</name>
    <dbReference type="NCBI Taxonomy" id="72228"/>
    <lineage>
        <taxon>Eukaryota</taxon>
        <taxon>Fungi</taxon>
        <taxon>Dikarya</taxon>
        <taxon>Ascomycota</taxon>
        <taxon>Pezizomycotina</taxon>
        <taxon>Sordariomycetes</taxon>
        <taxon>Hypocreomycetidae</taxon>
        <taxon>Hypocreales</taxon>
        <taxon>Ophiocordycipitaceae</taxon>
        <taxon>Ophiocordyceps</taxon>
    </lineage>
</organism>
<evidence type="ECO:0000256" key="3">
    <source>
        <dbReference type="ARBA" id="ARBA00022989"/>
    </source>
</evidence>
<dbReference type="GO" id="GO:0005886">
    <property type="term" value="C:plasma membrane"/>
    <property type="evidence" value="ECO:0007669"/>
    <property type="project" value="UniProtKB-SubCell"/>
</dbReference>
<evidence type="ECO:0000256" key="2">
    <source>
        <dbReference type="ARBA" id="ARBA00022692"/>
    </source>
</evidence>
<name>A0A8H4LYG3_9HYPO</name>
<evidence type="ECO:0000256" key="5">
    <source>
        <dbReference type="SAM" id="Phobius"/>
    </source>
</evidence>
<dbReference type="InterPro" id="IPR002523">
    <property type="entry name" value="MgTranspt_CorA/ZnTranspt_ZntB"/>
</dbReference>
<dbReference type="GO" id="GO:0015087">
    <property type="term" value="F:cobalt ion transmembrane transporter activity"/>
    <property type="evidence" value="ECO:0007669"/>
    <property type="project" value="TreeGrafter"/>
</dbReference>
<keyword evidence="7" id="KW-1185">Reference proteome</keyword>
<feature type="transmembrane region" description="Helical" evidence="5">
    <location>
        <begin position="286"/>
        <end position="310"/>
    </location>
</feature>
<dbReference type="OrthoDB" id="5207033at2759"/>
<dbReference type="GO" id="GO:0000287">
    <property type="term" value="F:magnesium ion binding"/>
    <property type="evidence" value="ECO:0007669"/>
    <property type="project" value="TreeGrafter"/>
</dbReference>
<dbReference type="EMBL" id="JAAVMX010000005">
    <property type="protein sequence ID" value="KAF4507930.1"/>
    <property type="molecule type" value="Genomic_DNA"/>
</dbReference>
<dbReference type="PANTHER" id="PTHR46494:SF1">
    <property type="entry name" value="CORA FAMILY METAL ION TRANSPORTER (EUROFUNG)"/>
    <property type="match status" value="1"/>
</dbReference>
<evidence type="ECO:0000256" key="4">
    <source>
        <dbReference type="ARBA" id="ARBA00023136"/>
    </source>
</evidence>